<dbReference type="AlphaFoldDB" id="A0A516RGZ2"/>
<evidence type="ECO:0000313" key="2">
    <source>
        <dbReference type="EMBL" id="QDQ14929.1"/>
    </source>
</evidence>
<gene>
    <name evidence="2" type="ORF">FH965_33900</name>
</gene>
<proteinExistence type="predicted"/>
<protein>
    <submittedName>
        <fullName evidence="2">Uncharacterized protein</fullName>
    </submittedName>
</protein>
<feature type="region of interest" description="Disordered" evidence="1">
    <location>
        <begin position="1"/>
        <end position="75"/>
    </location>
</feature>
<name>A0A516RGZ2_STRST</name>
<accession>A0A516RGZ2</accession>
<dbReference type="RefSeq" id="WP_144322133.1">
    <property type="nucleotide sequence ID" value="NZ_CP040916.1"/>
</dbReference>
<dbReference type="EMBL" id="CP040916">
    <property type="protein sequence ID" value="QDQ14929.1"/>
    <property type="molecule type" value="Genomic_DNA"/>
</dbReference>
<sequence length="75" mass="7710">MTDPDAPSTAADRASVTPVEPDDVDDLDDLGVWAGPPRGTHKPKAEEFPEEEALPPEGPAGVTPAAPAGPPDQEN</sequence>
<feature type="compositionally biased region" description="Acidic residues" evidence="1">
    <location>
        <begin position="20"/>
        <end position="29"/>
    </location>
</feature>
<evidence type="ECO:0000313" key="3">
    <source>
        <dbReference type="Proteomes" id="UP000316806"/>
    </source>
</evidence>
<evidence type="ECO:0000256" key="1">
    <source>
        <dbReference type="SAM" id="MobiDB-lite"/>
    </source>
</evidence>
<dbReference type="Proteomes" id="UP000316806">
    <property type="component" value="Chromosome"/>
</dbReference>
<reference evidence="2 3" key="1">
    <citation type="journal article" date="2019" name="J. Ind. Microbiol. Biotechnol.">
        <title>The complete genomic sequence of Streptomyces spectabilis NRRL-2792 and identification of secondary metabolite biosynthetic gene clusters.</title>
        <authorList>
            <person name="Sinha A."/>
            <person name="Phillips-Salemka S."/>
            <person name="Niraula T.A."/>
            <person name="Short K.A."/>
            <person name="Niraula N.P."/>
        </authorList>
    </citation>
    <scope>NUCLEOTIDE SEQUENCE [LARGE SCALE GENOMIC DNA]</scope>
    <source>
        <strain evidence="2 3">NRRL 2792</strain>
    </source>
</reference>
<organism evidence="2 3">
    <name type="scientific">Streptomyces spectabilis</name>
    <dbReference type="NCBI Taxonomy" id="68270"/>
    <lineage>
        <taxon>Bacteria</taxon>
        <taxon>Bacillati</taxon>
        <taxon>Actinomycetota</taxon>
        <taxon>Actinomycetes</taxon>
        <taxon>Kitasatosporales</taxon>
        <taxon>Streptomycetaceae</taxon>
        <taxon>Streptomyces</taxon>
    </lineage>
</organism>